<dbReference type="SUPFAM" id="SSF54631">
    <property type="entry name" value="CBS-domain pair"/>
    <property type="match status" value="1"/>
</dbReference>
<dbReference type="GO" id="GO:0003676">
    <property type="term" value="F:nucleic acid binding"/>
    <property type="evidence" value="ECO:0007669"/>
    <property type="project" value="InterPro"/>
</dbReference>
<dbReference type="STRING" id="211460.YH63_13455"/>
<keyword evidence="3" id="KW-0269">Exonuclease</keyword>
<protein>
    <submittedName>
        <fullName evidence="8">CBS domain-containing protein</fullName>
    </submittedName>
</protein>
<dbReference type="InterPro" id="IPR012337">
    <property type="entry name" value="RNaseH-like_sf"/>
</dbReference>
<organism evidence="8 9">
    <name type="scientific">Afipia massiliensis</name>
    <dbReference type="NCBI Taxonomy" id="211460"/>
    <lineage>
        <taxon>Bacteria</taxon>
        <taxon>Pseudomonadati</taxon>
        <taxon>Pseudomonadota</taxon>
        <taxon>Alphaproteobacteria</taxon>
        <taxon>Hyphomicrobiales</taxon>
        <taxon>Nitrobacteraceae</taxon>
        <taxon>Afipia</taxon>
    </lineage>
</organism>
<comment type="function">
    <text evidence="4">DNA polymerase III is a complex, multichain enzyme responsible for most of the replicative synthesis in bacteria. The epsilon subunit contain the editing function and is a proofreading 3'-5' exonuclease.</text>
</comment>
<dbReference type="SUPFAM" id="SSF53098">
    <property type="entry name" value="Ribonuclease H-like"/>
    <property type="match status" value="1"/>
</dbReference>
<reference evidence="8" key="1">
    <citation type="submission" date="2019-04" db="EMBL/GenBank/DDBJ databases">
        <title>Whole genome sequencing of cave bacteria.</title>
        <authorList>
            <person name="Gan H.M."/>
            <person name="Barton H."/>
            <person name="Savka M.A."/>
        </authorList>
    </citation>
    <scope>NUCLEOTIDE SEQUENCE [LARGE SCALE GENOMIC DNA]</scope>
    <source>
        <strain evidence="8">LC387</strain>
    </source>
</reference>
<dbReference type="Pfam" id="PF03445">
    <property type="entry name" value="DUF294"/>
    <property type="match status" value="1"/>
</dbReference>
<evidence type="ECO:0000313" key="9">
    <source>
        <dbReference type="Proteomes" id="UP000034832"/>
    </source>
</evidence>
<comment type="caution">
    <text evidence="8">The sequence shown here is derived from an EMBL/GenBank/DDBJ whole genome shotgun (WGS) entry which is preliminary data.</text>
</comment>
<dbReference type="GO" id="GO:0008773">
    <property type="term" value="F:[protein-PII] uridylyltransferase activity"/>
    <property type="evidence" value="ECO:0007669"/>
    <property type="project" value="InterPro"/>
</dbReference>
<dbReference type="InterPro" id="IPR036397">
    <property type="entry name" value="RNaseH_sf"/>
</dbReference>
<gene>
    <name evidence="8" type="ORF">YH63_005470</name>
</gene>
<dbReference type="Gene3D" id="3.30.420.10">
    <property type="entry name" value="Ribonuclease H-like superfamily/Ribonuclease H"/>
    <property type="match status" value="1"/>
</dbReference>
<name>A0A4U6BKZ6_9BRAD</name>
<sequence length="715" mass="76563">MGRAMDRTKGGVPLLSLDAVVIDTETTGLDPRKARVIELAAARISGGKLLIEGSFRQLLRPGSELIPATATRIHGIDDAAVAESPPFVDVWSRFKALLDQKVVIGHTIGFDLAVLKRECDLAGLQWSRPRTLDTRLLAEIVAPELAGYSLEKLAAWLDVDAVDRHSALGDAVATARIFLALVPKLRECGIRTVAEAERACGALSRQLDHEARIGWIEAVEAPARIDAEQMVKRVDSYPYRHRNRDIMRTPPLFVTTNARVSDALARMMRENVSSLYVSNPETGMDGVKAAEAGVITERDVLRAIDGLGAGALELPVSRIMSRPLVSVAADAFVYRAIGRMSRLNTRHLGVVDETGRVIGALSARDLLRPQAAEGILLGDEIDAASDARALSAAWGKLPPLAESLLGEGLSGRDVAEVISSELCALSRQAAVIAEGLMREGGQGGPPSPYALVVLGSAGRGESLLAMDQDNAVIFERGEPGGSEDRWFAAFGAHVADLLHEAGVPYCKGGVMARNEAWRGSIATWRNRIDHWISRSNPSDLLSVDIFFDLRAVHGDGGLALAVRRAAFDAAVGQVTFAKLLVEGIDTPASLKFLGGIRTEAGRIDLKRAGLFGLVAAARALAIRYGIEARSTPARLAGIKACTNASESDIDALEEAHGVFFDLILAQQIEDVHHGMPPSNAVAVKQLTAREYHRLLAGLEAVTAIDVLTRDLLFNG</sequence>
<dbReference type="InterPro" id="IPR013520">
    <property type="entry name" value="Ribonucl_H"/>
</dbReference>
<dbReference type="PANTHER" id="PTHR30231">
    <property type="entry name" value="DNA POLYMERASE III SUBUNIT EPSILON"/>
    <property type="match status" value="1"/>
</dbReference>
<feature type="domain" description="CBS" evidence="7">
    <location>
        <begin position="320"/>
        <end position="380"/>
    </location>
</feature>
<keyword evidence="2" id="KW-0378">Hydrolase</keyword>
<evidence type="ECO:0000256" key="1">
    <source>
        <dbReference type="ARBA" id="ARBA00022722"/>
    </source>
</evidence>
<dbReference type="Pfam" id="PF00929">
    <property type="entry name" value="RNase_T"/>
    <property type="match status" value="1"/>
</dbReference>
<dbReference type="PANTHER" id="PTHR30231:SF4">
    <property type="entry name" value="PROTEIN NEN2"/>
    <property type="match status" value="1"/>
</dbReference>
<dbReference type="PROSITE" id="PS51371">
    <property type="entry name" value="CBS"/>
    <property type="match status" value="2"/>
</dbReference>
<dbReference type="InterPro" id="IPR018821">
    <property type="entry name" value="DUF294_put_nucleoTrafse_sb-bd"/>
</dbReference>
<dbReference type="Pfam" id="PF00571">
    <property type="entry name" value="CBS"/>
    <property type="match status" value="2"/>
</dbReference>
<accession>A0A4U6BKZ6</accession>
<dbReference type="InterPro" id="IPR000644">
    <property type="entry name" value="CBS_dom"/>
</dbReference>
<dbReference type="GO" id="GO:0008408">
    <property type="term" value="F:3'-5' exonuclease activity"/>
    <property type="evidence" value="ECO:0007669"/>
    <property type="project" value="TreeGrafter"/>
</dbReference>
<feature type="domain" description="CBS" evidence="7">
    <location>
        <begin position="247"/>
        <end position="312"/>
    </location>
</feature>
<dbReference type="SMART" id="SM00479">
    <property type="entry name" value="EXOIII"/>
    <property type="match status" value="1"/>
</dbReference>
<comment type="subunit">
    <text evidence="5">DNA polymerase III contains a core (composed of alpha, epsilon and theta chains) that associates with a tau subunit. This core dimerizes to form the POLIII' complex. PolIII' associates with the gamma complex (composed of gamma, delta, delta', psi and chi chains) and with the beta chain to form the complete DNA polymerase III complex.</text>
</comment>
<evidence type="ECO:0000256" key="2">
    <source>
        <dbReference type="ARBA" id="ARBA00022801"/>
    </source>
</evidence>
<dbReference type="InterPro" id="IPR005105">
    <property type="entry name" value="GlnD_Uridyltrans_N"/>
</dbReference>
<evidence type="ECO:0000313" key="8">
    <source>
        <dbReference type="EMBL" id="TKT70899.1"/>
    </source>
</evidence>
<dbReference type="CDD" id="cd05401">
    <property type="entry name" value="NT_GlnE_GlnD_like"/>
    <property type="match status" value="1"/>
</dbReference>
<dbReference type="Pfam" id="PF10335">
    <property type="entry name" value="DUF294_C"/>
    <property type="match status" value="1"/>
</dbReference>
<dbReference type="Proteomes" id="UP000034832">
    <property type="component" value="Unassembled WGS sequence"/>
</dbReference>
<keyword evidence="9" id="KW-1185">Reference proteome</keyword>
<evidence type="ECO:0000256" key="6">
    <source>
        <dbReference type="PROSITE-ProRule" id="PRU00703"/>
    </source>
</evidence>
<proteinExistence type="predicted"/>
<evidence type="ECO:0000256" key="3">
    <source>
        <dbReference type="ARBA" id="ARBA00022839"/>
    </source>
</evidence>
<dbReference type="SMART" id="SM00116">
    <property type="entry name" value="CBS"/>
    <property type="match status" value="2"/>
</dbReference>
<evidence type="ECO:0000259" key="7">
    <source>
        <dbReference type="PROSITE" id="PS51371"/>
    </source>
</evidence>
<dbReference type="CDD" id="cd06127">
    <property type="entry name" value="DEDDh"/>
    <property type="match status" value="1"/>
</dbReference>
<evidence type="ECO:0000256" key="5">
    <source>
        <dbReference type="ARBA" id="ARBA00026073"/>
    </source>
</evidence>
<dbReference type="EMBL" id="LBIA02000001">
    <property type="protein sequence ID" value="TKT70899.1"/>
    <property type="molecule type" value="Genomic_DNA"/>
</dbReference>
<dbReference type="InterPro" id="IPR046342">
    <property type="entry name" value="CBS_dom_sf"/>
</dbReference>
<dbReference type="AlphaFoldDB" id="A0A4U6BKZ6"/>
<dbReference type="GO" id="GO:0006259">
    <property type="term" value="P:DNA metabolic process"/>
    <property type="evidence" value="ECO:0007669"/>
    <property type="project" value="UniProtKB-ARBA"/>
</dbReference>
<dbReference type="OrthoDB" id="9808528at2"/>
<evidence type="ECO:0000256" key="4">
    <source>
        <dbReference type="ARBA" id="ARBA00025483"/>
    </source>
</evidence>
<dbReference type="FunFam" id="3.30.420.10:FF:000045">
    <property type="entry name" value="3'-5' exonuclease DinG"/>
    <property type="match status" value="1"/>
</dbReference>
<dbReference type="Gene3D" id="3.10.580.10">
    <property type="entry name" value="CBS-domain"/>
    <property type="match status" value="1"/>
</dbReference>
<keyword evidence="6" id="KW-0129">CBS domain</keyword>
<dbReference type="GO" id="GO:0005829">
    <property type="term" value="C:cytosol"/>
    <property type="evidence" value="ECO:0007669"/>
    <property type="project" value="TreeGrafter"/>
</dbReference>
<keyword evidence="1" id="KW-0540">Nuclease</keyword>